<dbReference type="PANTHER" id="PTHR30528:SF0">
    <property type="entry name" value="CYTOPLASMIC PROTEIN"/>
    <property type="match status" value="1"/>
</dbReference>
<gene>
    <name evidence="1" type="ORF">QE109_14925</name>
</gene>
<keyword evidence="2" id="KW-1185">Reference proteome</keyword>
<dbReference type="Pfam" id="PF06224">
    <property type="entry name" value="AlkZ-like"/>
    <property type="match status" value="1"/>
</dbReference>
<proteinExistence type="predicted"/>
<name>A0ABT6NGI0_9FIRM</name>
<sequence>MIALSKEEARRFMLVKHGLMGKHIFKGQEGIMAFVKQVGCIQFDPIDVCGKNAELVLQSRIKDFDKQWLYDLLYHKRELIDYFDKNLAIMQASDWPYFQRYRDAYKGGGRSHQEIEDICDEVLKMIEDKGPLSSRDIGYDHKVDWYWSDTKLSRAALETLYFRGDLVVHHKKGTFKYYDLAKRCIDQRILESSDPYIDEIEHIKWRILRRIGAIGLLWNKPSDAWLNIWELKAAKRKQAFEALIAEHKIVAVQVESINDRLYILAEDVPLIHQVIQMKSEKPRCELLAPLDNFLWDRKLIQAVFDFSYKWEIYTPEVQRQYAYYVLPLLYGERLIGRVEVINQKKTKTLLVKNIWLEEGVKKTKKLEVALNKCFDQFAKFNGCEKVVESNV</sequence>
<dbReference type="Proteomes" id="UP001158045">
    <property type="component" value="Unassembled WGS sequence"/>
</dbReference>
<dbReference type="EMBL" id="JARYZI010000012">
    <property type="protein sequence ID" value="MDH8679450.1"/>
    <property type="molecule type" value="Genomic_DNA"/>
</dbReference>
<dbReference type="PANTHER" id="PTHR30528">
    <property type="entry name" value="CYTOPLASMIC PROTEIN"/>
    <property type="match status" value="1"/>
</dbReference>
<accession>A0ABT6NGI0</accession>
<dbReference type="RefSeq" id="WP_281095346.1">
    <property type="nucleotide sequence ID" value="NZ_JARYZI010000012.1"/>
</dbReference>
<protein>
    <submittedName>
        <fullName evidence="1">Crosslink repair DNA glycosylase YcaQ family protein</fullName>
    </submittedName>
</protein>
<reference evidence="1 2" key="1">
    <citation type="submission" date="2023-04" db="EMBL/GenBank/DDBJ databases">
        <title>Fusibacter bizertensis strain WBS, isolated from littoral bottom sediments of the Arctic seas - biochemical and genomic analysis.</title>
        <authorList>
            <person name="Brioukhanov A.L."/>
        </authorList>
    </citation>
    <scope>NUCLEOTIDE SEQUENCE [LARGE SCALE GENOMIC DNA]</scope>
    <source>
        <strain evidence="1 2">WBS</strain>
    </source>
</reference>
<comment type="caution">
    <text evidence="1">The sequence shown here is derived from an EMBL/GenBank/DDBJ whole genome shotgun (WGS) entry which is preliminary data.</text>
</comment>
<organism evidence="1 2">
    <name type="scientific">Fusibacter bizertensis</name>
    <dbReference type="NCBI Taxonomy" id="1488331"/>
    <lineage>
        <taxon>Bacteria</taxon>
        <taxon>Bacillati</taxon>
        <taxon>Bacillota</taxon>
        <taxon>Clostridia</taxon>
        <taxon>Eubacteriales</taxon>
        <taxon>Eubacteriales Family XII. Incertae Sedis</taxon>
        <taxon>Fusibacter</taxon>
    </lineage>
</organism>
<evidence type="ECO:0000313" key="2">
    <source>
        <dbReference type="Proteomes" id="UP001158045"/>
    </source>
</evidence>
<dbReference type="InterPro" id="IPR009351">
    <property type="entry name" value="AlkZ-like"/>
</dbReference>
<evidence type="ECO:0000313" key="1">
    <source>
        <dbReference type="EMBL" id="MDH8679450.1"/>
    </source>
</evidence>